<dbReference type="Proteomes" id="UP000014680">
    <property type="component" value="Unassembled WGS sequence"/>
</dbReference>
<sequence length="116" mass="13622">MDQHVTTGAFVPTTDRFTVDVLNTSEIEKVMTKWIRNVKRITDPITERNNEDRNMDRGFLISVHLRKIIEIIEEKTITRNIIASFKLGGVVIRMIDNRMRIYISINDAPVFMNEYH</sequence>
<dbReference type="GeneID" id="14887595"/>
<keyword evidence="2" id="KW-1185">Reference proteome</keyword>
<dbReference type="AlphaFoldDB" id="L7FLE8"/>
<evidence type="ECO:0000313" key="1">
    <source>
        <dbReference type="EMBL" id="ELP88615.1"/>
    </source>
</evidence>
<accession>L7FLE8</accession>
<dbReference type="VEuPathDB" id="AmoebaDB:EIN_460360"/>
<dbReference type="RefSeq" id="XP_004255386.1">
    <property type="nucleotide sequence ID" value="XM_004255338.1"/>
</dbReference>
<gene>
    <name evidence="1" type="ORF">EIN_460360</name>
</gene>
<feature type="non-terminal residue" evidence="1">
    <location>
        <position position="116"/>
    </location>
</feature>
<protein>
    <submittedName>
        <fullName evidence="1">Uncharacterized protein</fullName>
    </submittedName>
</protein>
<organism evidence="1 2">
    <name type="scientific">Entamoeba invadens IP1</name>
    <dbReference type="NCBI Taxonomy" id="370355"/>
    <lineage>
        <taxon>Eukaryota</taxon>
        <taxon>Amoebozoa</taxon>
        <taxon>Evosea</taxon>
        <taxon>Archamoebae</taxon>
        <taxon>Mastigamoebida</taxon>
        <taxon>Entamoebidae</taxon>
        <taxon>Entamoeba</taxon>
    </lineage>
</organism>
<proteinExistence type="predicted"/>
<dbReference type="KEGG" id="eiv:EIN_460360"/>
<evidence type="ECO:0000313" key="2">
    <source>
        <dbReference type="Proteomes" id="UP000014680"/>
    </source>
</evidence>
<name>L7FLE8_ENTIV</name>
<reference evidence="1 2" key="1">
    <citation type="submission" date="2012-10" db="EMBL/GenBank/DDBJ databases">
        <authorList>
            <person name="Zafar N."/>
            <person name="Inman J."/>
            <person name="Hall N."/>
            <person name="Lorenzi H."/>
            <person name="Caler E."/>
        </authorList>
    </citation>
    <scope>NUCLEOTIDE SEQUENCE [LARGE SCALE GENOMIC DNA]</scope>
    <source>
        <strain evidence="1 2">IP1</strain>
    </source>
</reference>
<dbReference type="EMBL" id="KB206733">
    <property type="protein sequence ID" value="ELP88615.1"/>
    <property type="molecule type" value="Genomic_DNA"/>
</dbReference>